<dbReference type="PROSITE" id="PS51257">
    <property type="entry name" value="PROKAR_LIPOPROTEIN"/>
    <property type="match status" value="1"/>
</dbReference>
<evidence type="ECO:0000256" key="1">
    <source>
        <dbReference type="ARBA" id="ARBA00008520"/>
    </source>
</evidence>
<reference evidence="5" key="1">
    <citation type="journal article" date="2019" name="Int. J. Syst. Evol. Microbiol.">
        <title>The Global Catalogue of Microorganisms (GCM) 10K type strain sequencing project: providing services to taxonomists for standard genome sequencing and annotation.</title>
        <authorList>
            <consortium name="The Broad Institute Genomics Platform"/>
            <consortium name="The Broad Institute Genome Sequencing Center for Infectious Disease"/>
            <person name="Wu L."/>
            <person name="Ma J."/>
        </authorList>
    </citation>
    <scope>NUCLEOTIDE SEQUENCE [LARGE SCALE GENOMIC DNA]</scope>
    <source>
        <strain evidence="5">JCM 14901</strain>
    </source>
</reference>
<accession>A0ABP5CF08</accession>
<comment type="similarity">
    <text evidence="1">Belongs to the bacterial solute-binding protein 1 family.</text>
</comment>
<dbReference type="PANTHER" id="PTHR43649:SF29">
    <property type="entry name" value="OSMOPROTECTIVE COMPOUNDS-BINDING PROTEIN GGTB"/>
    <property type="match status" value="1"/>
</dbReference>
<organism evidence="4 5">
    <name type="scientific">Microbacterium deminutum</name>
    <dbReference type="NCBI Taxonomy" id="344164"/>
    <lineage>
        <taxon>Bacteria</taxon>
        <taxon>Bacillati</taxon>
        <taxon>Actinomycetota</taxon>
        <taxon>Actinomycetes</taxon>
        <taxon>Micrococcales</taxon>
        <taxon>Microbacteriaceae</taxon>
        <taxon>Microbacterium</taxon>
    </lineage>
</organism>
<dbReference type="InterPro" id="IPR050490">
    <property type="entry name" value="Bact_solute-bd_prot1"/>
</dbReference>
<gene>
    <name evidence="4" type="ORF">GCM10009776_27150</name>
</gene>
<keyword evidence="3" id="KW-0732">Signal</keyword>
<dbReference type="Pfam" id="PF13416">
    <property type="entry name" value="SBP_bac_8"/>
    <property type="match status" value="1"/>
</dbReference>
<evidence type="ECO:0000256" key="2">
    <source>
        <dbReference type="ARBA" id="ARBA00022448"/>
    </source>
</evidence>
<dbReference type="Gene3D" id="3.40.190.10">
    <property type="entry name" value="Periplasmic binding protein-like II"/>
    <property type="match status" value="2"/>
</dbReference>
<name>A0ABP5CF08_9MICO</name>
<keyword evidence="5" id="KW-1185">Reference proteome</keyword>
<sequence>MGMSQQRRLLAPLVALGVVGLAVAGCSGGGGGTNASGDKKVTIMGAFTGDQAKAFQDELNAWGKTSGITATYDGNSDFQTAVVARVTAGNPPDVAIYPQPGVLKSQTQSLYPLEDLGVDVSGITSDEANGLATIAQVDGKTYGLPYSINVKSLVWYNPAAFTAAGLTVPTTDAELTALEQKIISGNLGYPWCAGIEDGAATGWTATDWLEEYVLRYGGLDGYNSWIAGTTKFDSDLVKKAGTKVDDQLLKQGQVNGGGAAIATTSFKTAGNQLWATGKDKGQCFMMRQGSFIADFFPDDIKSQISSGDLSKVNFFQLPSPEGTDVAMLGGGDLVGAFSKDDATKQVVQYITSKDFGTNGYASQAIFLSPHTDFDKTKYSSDFQKNAAQFLANSKLFGFDASDQMPGEVGAGTEWTQLTNWFAGQSSMQDAFKAIDASWPSK</sequence>
<evidence type="ECO:0000256" key="3">
    <source>
        <dbReference type="SAM" id="SignalP"/>
    </source>
</evidence>
<protein>
    <submittedName>
        <fullName evidence="4">ABC transporter substrate-binding protein</fullName>
    </submittedName>
</protein>
<dbReference type="PANTHER" id="PTHR43649">
    <property type="entry name" value="ARABINOSE-BINDING PROTEIN-RELATED"/>
    <property type="match status" value="1"/>
</dbReference>
<keyword evidence="2" id="KW-0813">Transport</keyword>
<evidence type="ECO:0000313" key="5">
    <source>
        <dbReference type="Proteomes" id="UP001499933"/>
    </source>
</evidence>
<proteinExistence type="inferred from homology"/>
<dbReference type="SUPFAM" id="SSF53850">
    <property type="entry name" value="Periplasmic binding protein-like II"/>
    <property type="match status" value="1"/>
</dbReference>
<dbReference type="RefSeq" id="WP_344095521.1">
    <property type="nucleotide sequence ID" value="NZ_BAAAOG010000005.1"/>
</dbReference>
<feature type="chain" id="PRO_5047279916" evidence="3">
    <location>
        <begin position="25"/>
        <end position="441"/>
    </location>
</feature>
<dbReference type="EMBL" id="BAAAOG010000005">
    <property type="protein sequence ID" value="GAA1963022.1"/>
    <property type="molecule type" value="Genomic_DNA"/>
</dbReference>
<comment type="caution">
    <text evidence="4">The sequence shown here is derived from an EMBL/GenBank/DDBJ whole genome shotgun (WGS) entry which is preliminary data.</text>
</comment>
<feature type="signal peptide" evidence="3">
    <location>
        <begin position="1"/>
        <end position="24"/>
    </location>
</feature>
<dbReference type="InterPro" id="IPR006059">
    <property type="entry name" value="SBP"/>
</dbReference>
<dbReference type="Proteomes" id="UP001499933">
    <property type="component" value="Unassembled WGS sequence"/>
</dbReference>
<evidence type="ECO:0000313" key="4">
    <source>
        <dbReference type="EMBL" id="GAA1963022.1"/>
    </source>
</evidence>